<evidence type="ECO:0000313" key="3">
    <source>
        <dbReference type="Proteomes" id="UP000654108"/>
    </source>
</evidence>
<dbReference type="RefSeq" id="WP_191776279.1">
    <property type="nucleotide sequence ID" value="NZ_JACYFU010000003.1"/>
</dbReference>
<organism evidence="2 3">
    <name type="scientific">Devosia oryzisoli</name>
    <dbReference type="NCBI Taxonomy" id="2774138"/>
    <lineage>
        <taxon>Bacteria</taxon>
        <taxon>Pseudomonadati</taxon>
        <taxon>Pseudomonadota</taxon>
        <taxon>Alphaproteobacteria</taxon>
        <taxon>Hyphomicrobiales</taxon>
        <taxon>Devosiaceae</taxon>
        <taxon>Devosia</taxon>
    </lineage>
</organism>
<evidence type="ECO:0000313" key="2">
    <source>
        <dbReference type="EMBL" id="MBD8066426.1"/>
    </source>
</evidence>
<keyword evidence="1" id="KW-0812">Transmembrane</keyword>
<protein>
    <submittedName>
        <fullName evidence="2">Cold shock and DUF1294 domain-containing protein</fullName>
    </submittedName>
</protein>
<gene>
    <name evidence="2" type="ORF">IC608_13195</name>
</gene>
<evidence type="ECO:0000256" key="1">
    <source>
        <dbReference type="SAM" id="Phobius"/>
    </source>
</evidence>
<keyword evidence="3" id="KW-1185">Reference proteome</keyword>
<dbReference type="AlphaFoldDB" id="A0A927FYL9"/>
<comment type="caution">
    <text evidence="2">The sequence shown here is derived from an EMBL/GenBank/DDBJ whole genome shotgun (WGS) entry which is preliminary data.</text>
</comment>
<keyword evidence="1" id="KW-1133">Transmembrane helix</keyword>
<accession>A0A927FYL9</accession>
<dbReference type="EMBL" id="JACYFU010000003">
    <property type="protein sequence ID" value="MBD8066426.1"/>
    <property type="molecule type" value="Genomic_DNA"/>
</dbReference>
<dbReference type="Pfam" id="PF06961">
    <property type="entry name" value="DUF1294"/>
    <property type="match status" value="1"/>
</dbReference>
<reference evidence="2" key="1">
    <citation type="submission" date="2020-09" db="EMBL/GenBank/DDBJ databases">
        <title>Genome seq and assembly of Devosia sp.</title>
        <authorList>
            <person name="Chhetri G."/>
        </authorList>
    </citation>
    <scope>NUCLEOTIDE SEQUENCE</scope>
    <source>
        <strain evidence="2">PTR5</strain>
    </source>
</reference>
<proteinExistence type="predicted"/>
<name>A0A927FYL9_9HYPH</name>
<feature type="transmembrane region" description="Helical" evidence="1">
    <location>
        <begin position="112"/>
        <end position="129"/>
    </location>
</feature>
<dbReference type="Proteomes" id="UP000654108">
    <property type="component" value="Unassembled WGS sequence"/>
</dbReference>
<dbReference type="Gene3D" id="2.40.50.140">
    <property type="entry name" value="Nucleic acid-binding proteins"/>
    <property type="match status" value="1"/>
</dbReference>
<keyword evidence="1" id="KW-0472">Membrane</keyword>
<dbReference type="InterPro" id="IPR012340">
    <property type="entry name" value="NA-bd_OB-fold"/>
</dbReference>
<feature type="transmembrane region" description="Helical" evidence="1">
    <location>
        <begin position="178"/>
        <end position="198"/>
    </location>
</feature>
<dbReference type="InterPro" id="IPR010718">
    <property type="entry name" value="DUF1294"/>
</dbReference>
<dbReference type="SUPFAM" id="SSF50249">
    <property type="entry name" value="Nucleic acid-binding proteins"/>
    <property type="match status" value="1"/>
</dbReference>
<sequence>METGELVQWNDERGFGFVVTPDRTRYFIHISEIGRIATRPRVGDQLRFRPSIGSDGRPVAKAASVLGANPVPPPRRRAPAPAGLVADWRYFAALAVAALVVFDWSSGVLPDAVLLAYGIMACLSMLTYAADKSYAETGHWRVRETTLHALDMCGGIAGGLLAQAVLRHKTRKPSFQLTTLLIMALQVGLLGGLGARLWSLSAIF</sequence>
<feature type="transmembrane region" description="Helical" evidence="1">
    <location>
        <begin position="88"/>
        <end position="105"/>
    </location>
</feature>